<dbReference type="InterPro" id="IPR002347">
    <property type="entry name" value="SDR_fam"/>
</dbReference>
<dbReference type="Gene3D" id="3.40.50.720">
    <property type="entry name" value="NAD(P)-binding Rossmann-like Domain"/>
    <property type="match status" value="1"/>
</dbReference>
<dbReference type="EMBL" id="JACHJB010000002">
    <property type="protein sequence ID" value="MBB6348181.1"/>
    <property type="molecule type" value="Genomic_DNA"/>
</dbReference>
<comment type="caution">
    <text evidence="4">The sequence shown here is derived from an EMBL/GenBank/DDBJ whole genome shotgun (WGS) entry which is preliminary data.</text>
</comment>
<dbReference type="InterPro" id="IPR051911">
    <property type="entry name" value="SDR_oxidoreductase"/>
</dbReference>
<dbReference type="PANTHER" id="PTHR43976:SF16">
    <property type="entry name" value="SHORT-CHAIN DEHYDROGENASE_REDUCTASE FAMILY PROTEIN"/>
    <property type="match status" value="1"/>
</dbReference>
<evidence type="ECO:0000313" key="5">
    <source>
        <dbReference type="Proteomes" id="UP000583800"/>
    </source>
</evidence>
<evidence type="ECO:0000256" key="3">
    <source>
        <dbReference type="RuleBase" id="RU000363"/>
    </source>
</evidence>
<gene>
    <name evidence="4" type="ORF">FHU36_004726</name>
</gene>
<evidence type="ECO:0000256" key="2">
    <source>
        <dbReference type="ARBA" id="ARBA00023002"/>
    </source>
</evidence>
<keyword evidence="2" id="KW-0560">Oxidoreductase</keyword>
<reference evidence="4 5" key="1">
    <citation type="submission" date="2020-08" db="EMBL/GenBank/DDBJ databases">
        <title>Sequencing the genomes of 1000 actinobacteria strains.</title>
        <authorList>
            <person name="Klenk H.-P."/>
        </authorList>
    </citation>
    <scope>NUCLEOTIDE SEQUENCE [LARGE SCALE GENOMIC DNA]</scope>
    <source>
        <strain evidence="4 5">DSM 45913</strain>
    </source>
</reference>
<dbReference type="RefSeq" id="WP_185085994.1">
    <property type="nucleotide sequence ID" value="NZ_JACHJB010000002.1"/>
</dbReference>
<dbReference type="PANTHER" id="PTHR43976">
    <property type="entry name" value="SHORT CHAIN DEHYDROGENASE"/>
    <property type="match status" value="1"/>
</dbReference>
<comment type="similarity">
    <text evidence="1 3">Belongs to the short-chain dehydrogenases/reductases (SDR) family.</text>
</comment>
<dbReference type="SUPFAM" id="SSF51735">
    <property type="entry name" value="NAD(P)-binding Rossmann-fold domains"/>
    <property type="match status" value="1"/>
</dbReference>
<dbReference type="CDD" id="cd05374">
    <property type="entry name" value="17beta-HSD-like_SDR_c"/>
    <property type="match status" value="1"/>
</dbReference>
<dbReference type="GO" id="GO:0016491">
    <property type="term" value="F:oxidoreductase activity"/>
    <property type="evidence" value="ECO:0007669"/>
    <property type="project" value="UniProtKB-KW"/>
</dbReference>
<dbReference type="PROSITE" id="PS00061">
    <property type="entry name" value="ADH_SHORT"/>
    <property type="match status" value="1"/>
</dbReference>
<dbReference type="PRINTS" id="PR00081">
    <property type="entry name" value="GDHRDH"/>
</dbReference>
<evidence type="ECO:0000256" key="1">
    <source>
        <dbReference type="ARBA" id="ARBA00006484"/>
    </source>
</evidence>
<dbReference type="InterPro" id="IPR036291">
    <property type="entry name" value="NAD(P)-bd_dom_sf"/>
</dbReference>
<proteinExistence type="inferred from homology"/>
<sequence>MTTARVWFITGASRGLGRAFAEAALAAGDRVVAAARDVEPLTDLAAAYPDALVRLPLDVSDRAAVRDGVDRAVAAFGRLDIVVNNAGGMLFGMVEEATEEQIRAHFDVNFFGAVWVAQAVVPHLRAQGSGRILQITSMGAGGGFASVGYYSAGKAALDSVSEALAMEVAPFGVKVTIVGPGGYNTGLFTKGTTTTEPRPEYEELRARLAEMWGDDAGPDPSTAAPVIMELVDLPEPPVRLIVGSASYDMVQQMDEARTAEYRAWEHLSRKAPG</sequence>
<protein>
    <submittedName>
        <fullName evidence="4">NAD(P)-dependent dehydrogenase (Short-subunit alcohol dehydrogenase family)</fullName>
    </submittedName>
</protein>
<keyword evidence="5" id="KW-1185">Reference proteome</keyword>
<organism evidence="4 5">
    <name type="scientific">Nonomuraea muscovyensis</name>
    <dbReference type="NCBI Taxonomy" id="1124761"/>
    <lineage>
        <taxon>Bacteria</taxon>
        <taxon>Bacillati</taxon>
        <taxon>Actinomycetota</taxon>
        <taxon>Actinomycetes</taxon>
        <taxon>Streptosporangiales</taxon>
        <taxon>Streptosporangiaceae</taxon>
        <taxon>Nonomuraea</taxon>
    </lineage>
</organism>
<dbReference type="Pfam" id="PF00106">
    <property type="entry name" value="adh_short"/>
    <property type="match status" value="1"/>
</dbReference>
<accession>A0A7X0C5U4</accession>
<dbReference type="Proteomes" id="UP000583800">
    <property type="component" value="Unassembled WGS sequence"/>
</dbReference>
<dbReference type="PRINTS" id="PR00080">
    <property type="entry name" value="SDRFAMILY"/>
</dbReference>
<dbReference type="NCBIfam" id="NF006114">
    <property type="entry name" value="PRK08263.1"/>
    <property type="match status" value="1"/>
</dbReference>
<dbReference type="InterPro" id="IPR020904">
    <property type="entry name" value="Sc_DH/Rdtase_CS"/>
</dbReference>
<evidence type="ECO:0000313" key="4">
    <source>
        <dbReference type="EMBL" id="MBB6348181.1"/>
    </source>
</evidence>
<dbReference type="AlphaFoldDB" id="A0A7X0C5U4"/>
<name>A0A7X0C5U4_9ACTN</name>